<proteinExistence type="predicted"/>
<accession>A0A1B9IA94</accession>
<dbReference type="Pfam" id="PF02755">
    <property type="entry name" value="RPEL"/>
    <property type="match status" value="1"/>
</dbReference>
<dbReference type="InterPro" id="IPR004018">
    <property type="entry name" value="RPEL_repeat"/>
</dbReference>
<dbReference type="Proteomes" id="UP000094020">
    <property type="component" value="Chromosome 4"/>
</dbReference>
<protein>
    <submittedName>
        <fullName evidence="3">Uncharacterized protein</fullName>
    </submittedName>
</protein>
<organism evidence="3">
    <name type="scientific">Kwoniella pini CBS 10737</name>
    <dbReference type="NCBI Taxonomy" id="1296096"/>
    <lineage>
        <taxon>Eukaryota</taxon>
        <taxon>Fungi</taxon>
        <taxon>Dikarya</taxon>
        <taxon>Basidiomycota</taxon>
        <taxon>Agaricomycotina</taxon>
        <taxon>Tremellomycetes</taxon>
        <taxon>Tremellales</taxon>
        <taxon>Cryptococcaceae</taxon>
        <taxon>Kwoniella</taxon>
    </lineage>
</organism>
<evidence type="ECO:0000256" key="2">
    <source>
        <dbReference type="PROSITE-ProRule" id="PRU00401"/>
    </source>
</evidence>
<dbReference type="RefSeq" id="XP_019013609.1">
    <property type="nucleotide sequence ID" value="XM_019153448.1"/>
</dbReference>
<dbReference type="EMBL" id="CP144522">
    <property type="protein sequence ID" value="WWC69376.1"/>
    <property type="molecule type" value="Genomic_DNA"/>
</dbReference>
<reference evidence="3" key="3">
    <citation type="submission" date="2016-07" db="EMBL/GenBank/DDBJ databases">
        <title>Evolution of pathogenesis and genome organization in the Tremellales.</title>
        <authorList>
            <person name="Cuomo C."/>
            <person name="Litvintseva A."/>
            <person name="Heitman J."/>
            <person name="Chen Y."/>
            <person name="Sun S."/>
            <person name="Springer D."/>
            <person name="Dromer F."/>
            <person name="Young S."/>
            <person name="Zeng Q."/>
            <person name="Chapman S."/>
            <person name="Gujja S."/>
            <person name="Saif S."/>
            <person name="Birren B."/>
        </authorList>
    </citation>
    <scope>NUCLEOTIDE SEQUENCE</scope>
    <source>
        <strain evidence="3">CBS 10737</strain>
    </source>
</reference>
<evidence type="ECO:0000256" key="1">
    <source>
        <dbReference type="ARBA" id="ARBA00022737"/>
    </source>
</evidence>
<evidence type="ECO:0000313" key="4">
    <source>
        <dbReference type="EMBL" id="WWC69376.1"/>
    </source>
</evidence>
<gene>
    <name evidence="3" type="ORF">I206_01679</name>
    <name evidence="4" type="ORF">I206_103315</name>
</gene>
<dbReference type="KEGG" id="kpin:30170048"/>
<dbReference type="GeneID" id="30170048"/>
<sequence length="193" mass="19850">MQFLANPTDLFNQAKSAASSVASTAINTATNLANQATNLANQAANSDVATNATAQAKSIGNQAVSTAGSLAGQAHAQAHSLAPGVIPAPSGGTGGVNVAEGVDKRGDLSPTDEIGKAKFEKLFESRHTPAELQDKGILKGAPGDSLAGKRADLEKAMHKDQLDKEIAQRPQPEELVKKGILSRKSSYMIVVPA</sequence>
<keyword evidence="5" id="KW-1185">Reference proteome</keyword>
<evidence type="ECO:0000313" key="3">
    <source>
        <dbReference type="EMBL" id="OCF52390.1"/>
    </source>
</evidence>
<dbReference type="OrthoDB" id="197676at2759"/>
<reference evidence="3" key="1">
    <citation type="submission" date="2013-07" db="EMBL/GenBank/DDBJ databases">
        <title>The Genome Sequence of Cryptococcus pinus CBS10737.</title>
        <authorList>
            <consortium name="The Broad Institute Genome Sequencing Platform"/>
            <person name="Cuomo C."/>
            <person name="Litvintseva A."/>
            <person name="Chen Y."/>
            <person name="Heitman J."/>
            <person name="Sun S."/>
            <person name="Springer D."/>
            <person name="Dromer F."/>
            <person name="Young S.K."/>
            <person name="Zeng Q."/>
            <person name="Gargeya S."/>
            <person name="Fitzgerald M."/>
            <person name="Abouelleil A."/>
            <person name="Alvarado L."/>
            <person name="Berlin A.M."/>
            <person name="Chapman S.B."/>
            <person name="Dewar J."/>
            <person name="Goldberg J."/>
            <person name="Griggs A."/>
            <person name="Gujja S."/>
            <person name="Hansen M."/>
            <person name="Howarth C."/>
            <person name="Imamovic A."/>
            <person name="Larimer J."/>
            <person name="McCowan C."/>
            <person name="Murphy C."/>
            <person name="Pearson M."/>
            <person name="Priest M."/>
            <person name="Roberts A."/>
            <person name="Saif S."/>
            <person name="Shea T."/>
            <person name="Sykes S."/>
            <person name="Wortman J."/>
            <person name="Nusbaum C."/>
            <person name="Birren B."/>
        </authorList>
    </citation>
    <scope>NUCLEOTIDE SEQUENCE [LARGE SCALE GENOMIC DNA]</scope>
    <source>
        <strain evidence="3">CBS 10737</strain>
    </source>
</reference>
<dbReference type="PROSITE" id="PS51073">
    <property type="entry name" value="RPEL"/>
    <property type="match status" value="1"/>
</dbReference>
<reference evidence="4" key="2">
    <citation type="submission" date="2013-07" db="EMBL/GenBank/DDBJ databases">
        <authorList>
            <consortium name="The Broad Institute Genome Sequencing Platform"/>
            <person name="Cuomo C."/>
            <person name="Litvintseva A."/>
            <person name="Chen Y."/>
            <person name="Heitman J."/>
            <person name="Sun S."/>
            <person name="Springer D."/>
            <person name="Dromer F."/>
            <person name="Young S.K."/>
            <person name="Zeng Q."/>
            <person name="Gargeya S."/>
            <person name="Fitzgerald M."/>
            <person name="Abouelleil A."/>
            <person name="Alvarado L."/>
            <person name="Berlin A.M."/>
            <person name="Chapman S.B."/>
            <person name="Dewar J."/>
            <person name="Goldberg J."/>
            <person name="Griggs A."/>
            <person name="Gujja S."/>
            <person name="Hansen M."/>
            <person name="Howarth C."/>
            <person name="Imamovic A."/>
            <person name="Larimer J."/>
            <person name="McCowan C."/>
            <person name="Murphy C."/>
            <person name="Pearson M."/>
            <person name="Priest M."/>
            <person name="Roberts A."/>
            <person name="Saif S."/>
            <person name="Shea T."/>
            <person name="Sykes S."/>
            <person name="Wortman J."/>
            <person name="Nusbaum C."/>
            <person name="Birren B."/>
        </authorList>
    </citation>
    <scope>NUCLEOTIDE SEQUENCE</scope>
    <source>
        <strain evidence="4">CBS 10737</strain>
    </source>
</reference>
<dbReference type="EMBL" id="KI894008">
    <property type="protein sequence ID" value="OCF52390.1"/>
    <property type="molecule type" value="Genomic_DNA"/>
</dbReference>
<dbReference type="Gene3D" id="6.10.150.10">
    <property type="match status" value="1"/>
</dbReference>
<dbReference type="SMART" id="SM00707">
    <property type="entry name" value="RPEL"/>
    <property type="match status" value="2"/>
</dbReference>
<name>A0A1B9IA94_9TREE</name>
<dbReference type="AlphaFoldDB" id="A0A1B9IA94"/>
<dbReference type="STRING" id="1296096.A0A1B9IA94"/>
<evidence type="ECO:0000313" key="5">
    <source>
        <dbReference type="Proteomes" id="UP000094020"/>
    </source>
</evidence>
<feature type="repeat" description="RPEL" evidence="2">
    <location>
        <begin position="160"/>
        <end position="185"/>
    </location>
</feature>
<keyword evidence="1" id="KW-0677">Repeat</keyword>
<reference evidence="4" key="4">
    <citation type="submission" date="2024-02" db="EMBL/GenBank/DDBJ databases">
        <title>Comparative genomics of Cryptococcus and Kwoniella reveals pathogenesis evolution and contrasting modes of karyotype evolution via chromosome fusion or intercentromeric recombination.</title>
        <authorList>
            <person name="Coelho M.A."/>
            <person name="David-Palma M."/>
            <person name="Shea T."/>
            <person name="Bowers K."/>
            <person name="McGinley-Smith S."/>
            <person name="Mohammad A.W."/>
            <person name="Gnirke A."/>
            <person name="Yurkov A.M."/>
            <person name="Nowrousian M."/>
            <person name="Sun S."/>
            <person name="Cuomo C.A."/>
            <person name="Heitman J."/>
        </authorList>
    </citation>
    <scope>NUCLEOTIDE SEQUENCE</scope>
    <source>
        <strain evidence="4">CBS 10737</strain>
    </source>
</reference>